<dbReference type="EMBL" id="PDJK01000001">
    <property type="protein sequence ID" value="PFG57026.1"/>
    <property type="molecule type" value="Genomic_DNA"/>
</dbReference>
<evidence type="ECO:0000313" key="4">
    <source>
        <dbReference type="Proteomes" id="UP000243542"/>
    </source>
</evidence>
<name>A0A2A9G260_9PSEU</name>
<protein>
    <submittedName>
        <fullName evidence="3">XdhC-like protein</fullName>
    </submittedName>
</protein>
<organism evidence="3 4">
    <name type="scientific">Amycolatopsis sulphurea</name>
    <dbReference type="NCBI Taxonomy" id="76022"/>
    <lineage>
        <taxon>Bacteria</taxon>
        <taxon>Bacillati</taxon>
        <taxon>Actinomycetota</taxon>
        <taxon>Actinomycetes</taxon>
        <taxon>Pseudonocardiales</taxon>
        <taxon>Pseudonocardiaceae</taxon>
        <taxon>Amycolatopsis</taxon>
    </lineage>
</organism>
<evidence type="ECO:0000256" key="1">
    <source>
        <dbReference type="SAM" id="MobiDB-lite"/>
    </source>
</evidence>
<dbReference type="InterPro" id="IPR052698">
    <property type="entry name" value="MoCofactor_Util/Proc"/>
</dbReference>
<feature type="region of interest" description="Disordered" evidence="1">
    <location>
        <begin position="278"/>
        <end position="303"/>
    </location>
</feature>
<accession>A0A2A9G260</accession>
<dbReference type="Gene3D" id="2.10.260.10">
    <property type="match status" value="1"/>
</dbReference>
<evidence type="ECO:0000259" key="2">
    <source>
        <dbReference type="Pfam" id="PF13478"/>
    </source>
</evidence>
<keyword evidence="4" id="KW-1185">Reference proteome</keyword>
<dbReference type="InterPro" id="IPR027051">
    <property type="entry name" value="XdhC_Rossmann_dom"/>
</dbReference>
<dbReference type="Proteomes" id="UP000243542">
    <property type="component" value="Unassembled WGS sequence"/>
</dbReference>
<dbReference type="Pfam" id="PF13478">
    <property type="entry name" value="XdhC_C"/>
    <property type="match status" value="1"/>
</dbReference>
<sequence>MTAEPDACAVAHGEAESAPVERTLVAVFASPVARYLLRYAADLGYRTVLFEPDTARAADFAEVDRVLPDPGPDADVVVTDHHRPELGTVLQAALAARARWVGVLGNPRHPGPHIEALRALGVPEADIGRVHRPVGLNIGSRTPAEIAIATLAGLLADRNGRPGGFEFWGVGLGRAPETGDPRRGLADPGGSIGTMTSVDPMTARADVSVAVDGRVTIPVLLRQAAGISPGSNLVAYVERGRVVLEGRDHLLRRVQDEAIAAARAAGVTGSVTDSLLEDRRAEAARDAAGGDAGKAGENEAGPA</sequence>
<dbReference type="SUPFAM" id="SSF89447">
    <property type="entry name" value="AbrB/MazE/MraZ-like"/>
    <property type="match status" value="1"/>
</dbReference>
<dbReference type="PANTHER" id="PTHR30388">
    <property type="entry name" value="ALDEHYDE OXIDOREDUCTASE MOLYBDENUM COFACTOR ASSEMBLY PROTEIN"/>
    <property type="match status" value="1"/>
</dbReference>
<evidence type="ECO:0000313" key="3">
    <source>
        <dbReference type="EMBL" id="PFG57026.1"/>
    </source>
</evidence>
<dbReference type="Gene3D" id="3.40.50.720">
    <property type="entry name" value="NAD(P)-binding Rossmann-like Domain"/>
    <property type="match status" value="1"/>
</dbReference>
<gene>
    <name evidence="3" type="ORF">ATK36_0572</name>
</gene>
<dbReference type="PANTHER" id="PTHR30388:SF6">
    <property type="entry name" value="XANTHINE DEHYDROGENASE SUBUNIT A-RELATED"/>
    <property type="match status" value="1"/>
</dbReference>
<proteinExistence type="predicted"/>
<feature type="domain" description="XdhC Rossmann" evidence="2">
    <location>
        <begin position="24"/>
        <end position="153"/>
    </location>
</feature>
<dbReference type="InterPro" id="IPR037914">
    <property type="entry name" value="SpoVT-AbrB_sf"/>
</dbReference>
<comment type="caution">
    <text evidence="3">The sequence shown here is derived from an EMBL/GenBank/DDBJ whole genome shotgun (WGS) entry which is preliminary data.</text>
</comment>
<dbReference type="AlphaFoldDB" id="A0A2A9G260"/>
<reference evidence="3 4" key="1">
    <citation type="submission" date="2017-10" db="EMBL/GenBank/DDBJ databases">
        <title>Sequencing the genomes of 1000 actinobacteria strains.</title>
        <authorList>
            <person name="Klenk H.-P."/>
        </authorList>
    </citation>
    <scope>NUCLEOTIDE SEQUENCE [LARGE SCALE GENOMIC DNA]</scope>
    <source>
        <strain evidence="3 4">DSM 46092</strain>
    </source>
</reference>